<accession>A0A4C1ZD47</accession>
<reference evidence="1 2" key="1">
    <citation type="journal article" date="2019" name="Commun. Biol.">
        <title>The bagworm genome reveals a unique fibroin gene that provides high tensile strength.</title>
        <authorList>
            <person name="Kono N."/>
            <person name="Nakamura H."/>
            <person name="Ohtoshi R."/>
            <person name="Tomita M."/>
            <person name="Numata K."/>
            <person name="Arakawa K."/>
        </authorList>
    </citation>
    <scope>NUCLEOTIDE SEQUENCE [LARGE SCALE GENOMIC DNA]</scope>
</reference>
<sequence length="68" mass="7714">MEEHQDPRATADYGENYINGPVWRRLTVLTRAGAAAVSHSYPRALRHDDGTAPAFLGFYPVKILYRRP</sequence>
<protein>
    <submittedName>
        <fullName evidence="1">Uncharacterized protein</fullName>
    </submittedName>
</protein>
<proteinExistence type="predicted"/>
<dbReference type="Proteomes" id="UP000299102">
    <property type="component" value="Unassembled WGS sequence"/>
</dbReference>
<evidence type="ECO:0000313" key="1">
    <source>
        <dbReference type="EMBL" id="GBP84879.1"/>
    </source>
</evidence>
<keyword evidence="2" id="KW-1185">Reference proteome</keyword>
<evidence type="ECO:0000313" key="2">
    <source>
        <dbReference type="Proteomes" id="UP000299102"/>
    </source>
</evidence>
<name>A0A4C1ZD47_EUMVA</name>
<dbReference type="EMBL" id="BGZK01001703">
    <property type="protein sequence ID" value="GBP84879.1"/>
    <property type="molecule type" value="Genomic_DNA"/>
</dbReference>
<dbReference type="AlphaFoldDB" id="A0A4C1ZD47"/>
<organism evidence="1 2">
    <name type="scientific">Eumeta variegata</name>
    <name type="common">Bagworm moth</name>
    <name type="synonym">Eumeta japonica</name>
    <dbReference type="NCBI Taxonomy" id="151549"/>
    <lineage>
        <taxon>Eukaryota</taxon>
        <taxon>Metazoa</taxon>
        <taxon>Ecdysozoa</taxon>
        <taxon>Arthropoda</taxon>
        <taxon>Hexapoda</taxon>
        <taxon>Insecta</taxon>
        <taxon>Pterygota</taxon>
        <taxon>Neoptera</taxon>
        <taxon>Endopterygota</taxon>
        <taxon>Lepidoptera</taxon>
        <taxon>Glossata</taxon>
        <taxon>Ditrysia</taxon>
        <taxon>Tineoidea</taxon>
        <taxon>Psychidae</taxon>
        <taxon>Oiketicinae</taxon>
        <taxon>Eumeta</taxon>
    </lineage>
</organism>
<comment type="caution">
    <text evidence="1">The sequence shown here is derived from an EMBL/GenBank/DDBJ whole genome shotgun (WGS) entry which is preliminary data.</text>
</comment>
<gene>
    <name evidence="1" type="ORF">EVAR_65276_1</name>
</gene>